<keyword evidence="3" id="KW-1185">Reference proteome</keyword>
<evidence type="ECO:0000259" key="1">
    <source>
        <dbReference type="PROSITE" id="PS50983"/>
    </source>
</evidence>
<dbReference type="Gene3D" id="3.40.50.1980">
    <property type="entry name" value="Nitrogenase molybdenum iron protein domain"/>
    <property type="match status" value="2"/>
</dbReference>
<dbReference type="PANTHER" id="PTHR30535">
    <property type="entry name" value="VITAMIN B12-BINDING PROTEIN"/>
    <property type="match status" value="1"/>
</dbReference>
<dbReference type="OrthoDB" id="9797850at2"/>
<sequence length="336" mass="36494">MADRPGARIATAALAEPTAYPLKIQNCGQEVTFAKAPERTVALGQNSAEIMFLLGLEERMVGTAFWPNKVLPELEAANAKVDVLTVEFPTLESVLSKQPDFVAAMIVTLMGPDSKVAKREDFEKLGIATYLSPSACTTEADTQNTSGSKATGVYGIRKNLWTMDLLYQEIDDLARIFDVQDRGQALIADFKRREAKLRAEFAKRDDLTFLFWFSSPSPADDAYLTGGNGPSAYIADLLGGSNALKTEAEWPALGWEGIMATNPTVIVAAQVDRARWGLDDAQNKIDFLKSDPAVSQMEAVKAGRIAVISGASMNPSIDTIYGAEQLAEQLKTFDLE</sequence>
<name>A0A2G8QYH3_9RHOB</name>
<reference evidence="2 3" key="1">
    <citation type="submission" date="2013-09" db="EMBL/GenBank/DDBJ databases">
        <title>Genome sequencing of Phaeobacter antarcticus sp. nov. SM1211.</title>
        <authorList>
            <person name="Zhang X.-Y."/>
            <person name="Liu C."/>
            <person name="Chen X.-L."/>
            <person name="Xie B.-B."/>
            <person name="Qin Q.-L."/>
            <person name="Rong J.-C."/>
            <person name="Zhang Y.-Z."/>
        </authorList>
    </citation>
    <scope>NUCLEOTIDE SEQUENCE [LARGE SCALE GENOMIC DNA]</scope>
    <source>
        <strain evidence="2 3">SM1211</strain>
    </source>
</reference>
<feature type="domain" description="Fe/B12 periplasmic-binding" evidence="1">
    <location>
        <begin position="39"/>
        <end position="336"/>
    </location>
</feature>
<dbReference type="EMBL" id="AWWI01000181">
    <property type="protein sequence ID" value="PIL14344.1"/>
    <property type="molecule type" value="Genomic_DNA"/>
</dbReference>
<proteinExistence type="predicted"/>
<dbReference type="RefSeq" id="WP_099913646.1">
    <property type="nucleotide sequence ID" value="NZ_AWWI01000181.1"/>
</dbReference>
<accession>A0A2G8QYH3</accession>
<dbReference type="PROSITE" id="PS50983">
    <property type="entry name" value="FE_B12_PBP"/>
    <property type="match status" value="1"/>
</dbReference>
<dbReference type="InterPro" id="IPR050902">
    <property type="entry name" value="ABC_Transporter_SBP"/>
</dbReference>
<gene>
    <name evidence="2" type="ORF">P775_26935</name>
</gene>
<evidence type="ECO:0000313" key="3">
    <source>
        <dbReference type="Proteomes" id="UP000231259"/>
    </source>
</evidence>
<protein>
    <submittedName>
        <fullName evidence="2">ABC transporter substrate-binding protein</fullName>
    </submittedName>
</protein>
<dbReference type="AlphaFoldDB" id="A0A2G8QYH3"/>
<organism evidence="2 3">
    <name type="scientific">Puniceibacterium antarcticum</name>
    <dbReference type="NCBI Taxonomy" id="1206336"/>
    <lineage>
        <taxon>Bacteria</taxon>
        <taxon>Pseudomonadati</taxon>
        <taxon>Pseudomonadota</taxon>
        <taxon>Alphaproteobacteria</taxon>
        <taxon>Rhodobacterales</taxon>
        <taxon>Paracoccaceae</taxon>
        <taxon>Puniceibacterium</taxon>
    </lineage>
</organism>
<comment type="caution">
    <text evidence="2">The sequence shown here is derived from an EMBL/GenBank/DDBJ whole genome shotgun (WGS) entry which is preliminary data.</text>
</comment>
<evidence type="ECO:0000313" key="2">
    <source>
        <dbReference type="EMBL" id="PIL14344.1"/>
    </source>
</evidence>
<dbReference type="PANTHER" id="PTHR30535:SF7">
    <property type="entry name" value="IRON(III) DICITRATE-BINDING PROTEIN"/>
    <property type="match status" value="1"/>
</dbReference>
<dbReference type="Proteomes" id="UP000231259">
    <property type="component" value="Unassembled WGS sequence"/>
</dbReference>
<dbReference type="SUPFAM" id="SSF53807">
    <property type="entry name" value="Helical backbone' metal receptor"/>
    <property type="match status" value="1"/>
</dbReference>
<dbReference type="Pfam" id="PF01497">
    <property type="entry name" value="Peripla_BP_2"/>
    <property type="match status" value="1"/>
</dbReference>
<dbReference type="InterPro" id="IPR002491">
    <property type="entry name" value="ABC_transptr_periplasmic_BD"/>
</dbReference>